<comment type="caution">
    <text evidence="1">The sequence shown here is derived from an EMBL/GenBank/DDBJ whole genome shotgun (WGS) entry which is preliminary data.</text>
</comment>
<reference evidence="1" key="1">
    <citation type="submission" date="2022-08" db="EMBL/GenBank/DDBJ databases">
        <title>Genome Sequence of Pycnoporus sanguineus.</title>
        <authorList>
            <person name="Buettner E."/>
        </authorList>
    </citation>
    <scope>NUCLEOTIDE SEQUENCE</scope>
    <source>
        <strain evidence="1">CG-C14</strain>
    </source>
</reference>
<gene>
    <name evidence="1" type="ORF">NUW54_g3792</name>
</gene>
<name>A0ACC1PZR1_9APHY</name>
<dbReference type="EMBL" id="JANSHE010000815">
    <property type="protein sequence ID" value="KAJ3006820.1"/>
    <property type="molecule type" value="Genomic_DNA"/>
</dbReference>
<evidence type="ECO:0000313" key="1">
    <source>
        <dbReference type="EMBL" id="KAJ3006820.1"/>
    </source>
</evidence>
<dbReference type="Proteomes" id="UP001144978">
    <property type="component" value="Unassembled WGS sequence"/>
</dbReference>
<protein>
    <submittedName>
        <fullName evidence="1">Uncharacterized protein</fullName>
    </submittedName>
</protein>
<keyword evidence="2" id="KW-1185">Reference proteome</keyword>
<organism evidence="1 2">
    <name type="scientific">Trametes sanguinea</name>
    <dbReference type="NCBI Taxonomy" id="158606"/>
    <lineage>
        <taxon>Eukaryota</taxon>
        <taxon>Fungi</taxon>
        <taxon>Dikarya</taxon>
        <taxon>Basidiomycota</taxon>
        <taxon>Agaricomycotina</taxon>
        <taxon>Agaricomycetes</taxon>
        <taxon>Polyporales</taxon>
        <taxon>Polyporaceae</taxon>
        <taxon>Trametes</taxon>
    </lineage>
</organism>
<accession>A0ACC1PZR1</accession>
<evidence type="ECO:0000313" key="2">
    <source>
        <dbReference type="Proteomes" id="UP001144978"/>
    </source>
</evidence>
<proteinExistence type="predicted"/>
<sequence length="588" mass="63828">MSYMSSTRAHQAGLQAQQRCLAPPRASGSHPAVVSGTGHCTPLAGRESAPLSNTCSSGTVQRLTRMEGSAGFDDSGIFVDNSAATNNHSEPLGFNHGTRDLMAVSDCSLECPAQEDFVAREPASYDVPPGFEAGADNCSDGFSYLDDTPGRQHSPADNPQPASPFVGDACEGSRSDGCSYMGDPPSRSPSPPPRFSDIEPEPQHPASPDIADPDVIDVAGDPLYADIETLFDELLEDDPGAGGGTHPAVYKYLSAPSHPLRASPHTQCLSALPETAGFEVPGLDKMAQTLRTVERRLGVDPDRTPGEVAAMEDGPGHLPPRPCEDWEGWENPGFRMFDIMDGWRWHAITADLERRRGGPWGVEDVDAHHIGQLRCTAKRSCASDQPGLVPHNEESVRFRREETILYCVIPGPGEPTTQQLNQILKPLHVELTRLYDGVLFRLPGEETEEPVTEAMHAYLSNISSDLPATHKLNGLRCHTSEHFMFPAFTDDLPDWLPGRDSLPDFMHAAYLGEAKHVIQGILGKGGMFTQMNRRNKPLEKLYAYLGAIRWPPGFARPSAGAVTAEEEKQTCGVTSPPCWSPACMRHGR</sequence>